<comment type="caution">
    <text evidence="2">The sequence shown here is derived from an EMBL/GenBank/DDBJ whole genome shotgun (WGS) entry which is preliminary data.</text>
</comment>
<gene>
    <name evidence="2" type="ORF">Tci_010646</name>
</gene>
<proteinExistence type="predicted"/>
<feature type="region of interest" description="Disordered" evidence="1">
    <location>
        <begin position="78"/>
        <end position="119"/>
    </location>
</feature>
<feature type="compositionally biased region" description="Polar residues" evidence="1">
    <location>
        <begin position="103"/>
        <end position="119"/>
    </location>
</feature>
<reference evidence="2" key="1">
    <citation type="journal article" date="2019" name="Sci. Rep.">
        <title>Draft genome of Tanacetum cinerariifolium, the natural source of mosquito coil.</title>
        <authorList>
            <person name="Yamashiro T."/>
            <person name="Shiraishi A."/>
            <person name="Satake H."/>
            <person name="Nakayama K."/>
        </authorList>
    </citation>
    <scope>NUCLEOTIDE SEQUENCE</scope>
</reference>
<feature type="compositionally biased region" description="Polar residues" evidence="1">
    <location>
        <begin position="78"/>
        <end position="87"/>
    </location>
</feature>
<accession>A0A6L2JNK4</accession>
<evidence type="ECO:0000256" key="1">
    <source>
        <dbReference type="SAM" id="MobiDB-lite"/>
    </source>
</evidence>
<name>A0A6L2JNK4_TANCI</name>
<sequence length="157" mass="17551">MSSDENEMVEVKVLMALAEENDAASKEGARNGKCVKISMRKVHTLLKMEDNNDRNVCLDYLCIDQNYVEEQRNNLDMSITSSNIPKSSETKDSILPNHDTGEVPSNESQRNTTTDYDSTNESLVCSTPLLSLKKLDGAEPIFGPKTINFEVKIFIQS</sequence>
<dbReference type="AlphaFoldDB" id="A0A6L2JNK4"/>
<protein>
    <submittedName>
        <fullName evidence="2">Uncharacterized protein</fullName>
    </submittedName>
</protein>
<dbReference type="EMBL" id="BKCJ010001080">
    <property type="protein sequence ID" value="GEU38668.1"/>
    <property type="molecule type" value="Genomic_DNA"/>
</dbReference>
<organism evidence="2">
    <name type="scientific">Tanacetum cinerariifolium</name>
    <name type="common">Dalmatian daisy</name>
    <name type="synonym">Chrysanthemum cinerariifolium</name>
    <dbReference type="NCBI Taxonomy" id="118510"/>
    <lineage>
        <taxon>Eukaryota</taxon>
        <taxon>Viridiplantae</taxon>
        <taxon>Streptophyta</taxon>
        <taxon>Embryophyta</taxon>
        <taxon>Tracheophyta</taxon>
        <taxon>Spermatophyta</taxon>
        <taxon>Magnoliopsida</taxon>
        <taxon>eudicotyledons</taxon>
        <taxon>Gunneridae</taxon>
        <taxon>Pentapetalae</taxon>
        <taxon>asterids</taxon>
        <taxon>campanulids</taxon>
        <taxon>Asterales</taxon>
        <taxon>Asteraceae</taxon>
        <taxon>Asteroideae</taxon>
        <taxon>Anthemideae</taxon>
        <taxon>Anthemidinae</taxon>
        <taxon>Tanacetum</taxon>
    </lineage>
</organism>
<evidence type="ECO:0000313" key="2">
    <source>
        <dbReference type="EMBL" id="GEU38668.1"/>
    </source>
</evidence>